<organism evidence="1">
    <name type="scientific">uncultured Caudovirales phage</name>
    <dbReference type="NCBI Taxonomy" id="2100421"/>
    <lineage>
        <taxon>Viruses</taxon>
        <taxon>Duplodnaviria</taxon>
        <taxon>Heunggongvirae</taxon>
        <taxon>Uroviricota</taxon>
        <taxon>Caudoviricetes</taxon>
        <taxon>Peduoviridae</taxon>
        <taxon>Maltschvirus</taxon>
        <taxon>Maltschvirus maltsch</taxon>
    </lineage>
</organism>
<protein>
    <submittedName>
        <fullName evidence="1">Uncharacterized protein</fullName>
    </submittedName>
</protein>
<gene>
    <name evidence="1" type="ORF">UFOVP388_26</name>
</gene>
<sequence length="73" mass="8797">MKLEKLTTNTNLRIIDNCQQIINYYGFIYQCKSIEQQGKLRKEIERLKEEIEYLKTKKSLSTFFNIFAESKIK</sequence>
<name>A0A6J7X3G3_9CAUD</name>
<proteinExistence type="predicted"/>
<accession>A0A6J7X3G3</accession>
<evidence type="ECO:0000313" key="1">
    <source>
        <dbReference type="EMBL" id="CAB5223792.1"/>
    </source>
</evidence>
<dbReference type="EMBL" id="LR798324">
    <property type="protein sequence ID" value="CAB5223792.1"/>
    <property type="molecule type" value="Genomic_DNA"/>
</dbReference>
<reference evidence="1" key="1">
    <citation type="submission" date="2020-05" db="EMBL/GenBank/DDBJ databases">
        <authorList>
            <person name="Chiriac C."/>
            <person name="Salcher M."/>
            <person name="Ghai R."/>
            <person name="Kavagutti S V."/>
        </authorList>
    </citation>
    <scope>NUCLEOTIDE SEQUENCE</scope>
</reference>